<evidence type="ECO:0000313" key="1">
    <source>
        <dbReference type="EMBL" id="SCZ21939.1"/>
    </source>
</evidence>
<dbReference type="AlphaFoldDB" id="A0A1G5MC21"/>
<sequence length="46" mass="5136">MRLWVSLLIACILTALAALFMIFGGHPDEPYTLLAHELVLADFVLH</sequence>
<name>A0A1G5MC21_AFIMA</name>
<accession>A0A1G5MC21</accession>
<dbReference type="EMBL" id="FMVW01000001">
    <property type="protein sequence ID" value="SCZ21939.1"/>
    <property type="molecule type" value="Genomic_DNA"/>
</dbReference>
<protein>
    <submittedName>
        <fullName evidence="1">Uncharacterized protein</fullName>
    </submittedName>
</protein>
<proteinExistence type="predicted"/>
<organism evidence="1 2">
    <name type="scientific">Afifella marina DSM 2698</name>
    <dbReference type="NCBI Taxonomy" id="1120955"/>
    <lineage>
        <taxon>Bacteria</taxon>
        <taxon>Pseudomonadati</taxon>
        <taxon>Pseudomonadota</taxon>
        <taxon>Alphaproteobacteria</taxon>
        <taxon>Hyphomicrobiales</taxon>
        <taxon>Afifellaceae</taxon>
        <taxon>Afifella</taxon>
    </lineage>
</organism>
<dbReference type="STRING" id="1120955.SAMN03080610_00350"/>
<evidence type="ECO:0000313" key="2">
    <source>
        <dbReference type="Proteomes" id="UP000199347"/>
    </source>
</evidence>
<reference evidence="1 2" key="1">
    <citation type="submission" date="2016-10" db="EMBL/GenBank/DDBJ databases">
        <authorList>
            <person name="de Groot N.N."/>
        </authorList>
    </citation>
    <scope>NUCLEOTIDE SEQUENCE [LARGE SCALE GENOMIC DNA]</scope>
    <source>
        <strain evidence="1 2">DSM 2698</strain>
    </source>
</reference>
<gene>
    <name evidence="1" type="ORF">SAMN03080610_00350</name>
</gene>
<keyword evidence="2" id="KW-1185">Reference proteome</keyword>
<dbReference type="Proteomes" id="UP000199347">
    <property type="component" value="Unassembled WGS sequence"/>
</dbReference>